<dbReference type="PANTHER" id="PTHR28184">
    <property type="entry name" value="MITOCHONDRIAL HOMOLOGOUS RECOMBINATION PROTEIN 1"/>
    <property type="match status" value="1"/>
</dbReference>
<keyword evidence="11" id="KW-1185">Reference proteome</keyword>
<dbReference type="OrthoDB" id="5333655at2759"/>
<feature type="region of interest" description="Disordered" evidence="9">
    <location>
        <begin position="304"/>
        <end position="329"/>
    </location>
</feature>
<dbReference type="EMBL" id="MU007065">
    <property type="protein sequence ID" value="KAF2426301.1"/>
    <property type="molecule type" value="Genomic_DNA"/>
</dbReference>
<evidence type="ECO:0000256" key="3">
    <source>
        <dbReference type="ARBA" id="ARBA00022980"/>
    </source>
</evidence>
<accession>A0A9P4NLJ7</accession>
<dbReference type="GO" id="GO:0005739">
    <property type="term" value="C:mitochondrion"/>
    <property type="evidence" value="ECO:0007669"/>
    <property type="project" value="UniProtKB-SubCell"/>
</dbReference>
<comment type="subcellular location">
    <subcellularLocation>
        <location evidence="1">Mitochondrion</location>
    </subcellularLocation>
</comment>
<dbReference type="Proteomes" id="UP000800235">
    <property type="component" value="Unassembled WGS sequence"/>
</dbReference>
<dbReference type="GO" id="GO:0005840">
    <property type="term" value="C:ribosome"/>
    <property type="evidence" value="ECO:0007669"/>
    <property type="project" value="UniProtKB-KW"/>
</dbReference>
<evidence type="ECO:0000313" key="10">
    <source>
        <dbReference type="EMBL" id="KAF2426301.1"/>
    </source>
</evidence>
<evidence type="ECO:0000313" key="11">
    <source>
        <dbReference type="Proteomes" id="UP000800235"/>
    </source>
</evidence>
<evidence type="ECO:0000256" key="1">
    <source>
        <dbReference type="ARBA" id="ARBA00004173"/>
    </source>
</evidence>
<keyword evidence="3" id="KW-0689">Ribosomal protein</keyword>
<dbReference type="GO" id="GO:0003697">
    <property type="term" value="F:single-stranded DNA binding"/>
    <property type="evidence" value="ECO:0007669"/>
    <property type="project" value="InterPro"/>
</dbReference>
<organism evidence="10 11">
    <name type="scientific">Tothia fuscella</name>
    <dbReference type="NCBI Taxonomy" id="1048955"/>
    <lineage>
        <taxon>Eukaryota</taxon>
        <taxon>Fungi</taxon>
        <taxon>Dikarya</taxon>
        <taxon>Ascomycota</taxon>
        <taxon>Pezizomycotina</taxon>
        <taxon>Dothideomycetes</taxon>
        <taxon>Pleosporomycetidae</taxon>
        <taxon>Venturiales</taxon>
        <taxon>Cylindrosympodiaceae</taxon>
        <taxon>Tothia</taxon>
    </lineage>
</organism>
<evidence type="ECO:0000256" key="7">
    <source>
        <dbReference type="ARBA" id="ARBA00023274"/>
    </source>
</evidence>
<keyword evidence="7" id="KW-0687">Ribonucleoprotein</keyword>
<dbReference type="GO" id="GO:1990904">
    <property type="term" value="C:ribonucleoprotein complex"/>
    <property type="evidence" value="ECO:0007669"/>
    <property type="project" value="UniProtKB-KW"/>
</dbReference>
<sequence>MSSLSLAARQRGPHHGHFLYLYSHARTNQVVYSLTRALDNTAVLDQLPYLGKKSVPPALRKDLWRPFATVKFPTPEYGLSVMQKLREYRLLRDYSWTWKPTKEELMIAKNNVKNGGKAKFDMALPSMRERAKLMMDQRGYSVADLADVIGKEIRRTEELEIEGKEKKRAVEEKKAQEWDNVVEMARKATEGGVGEVNAHITKLEQRMAKTTSTARKQTTATGIKMLKMKRNHLVRAQEAIAFVNGEDVPLERRIRWNLALQAMVQDHTTSPVIPLTPESAQNDHQKKAIEKAIAVAKASTTTPLTKSQHKLITPGKPTKPDARGPRLQQQALNPRPGLKAHHILIQWHDLADAEYAAEWPDMVYHEWMGVSSQRLRTRHTAPQAGLAPQGEVKVTDLTEEEEKQMEEGVDLDGEGVGKEDEDGGEREGEEGGSGEGKGESGVGGEEKKGKGLFGRVKDSIPFFGGRKRGGDAVSRS</sequence>
<evidence type="ECO:0000256" key="9">
    <source>
        <dbReference type="SAM" id="MobiDB-lite"/>
    </source>
</evidence>
<evidence type="ECO:0000256" key="2">
    <source>
        <dbReference type="ARBA" id="ARBA00010741"/>
    </source>
</evidence>
<dbReference type="Pfam" id="PF12829">
    <property type="entry name" value="Mhr1"/>
    <property type="match status" value="1"/>
</dbReference>
<gene>
    <name evidence="10" type="ORF">EJ08DRAFT_651830</name>
</gene>
<feature type="compositionally biased region" description="Gly residues" evidence="9">
    <location>
        <begin position="433"/>
        <end position="443"/>
    </location>
</feature>
<keyword evidence="6" id="KW-0804">Transcription</keyword>
<name>A0A9P4NLJ7_9PEZI</name>
<dbReference type="PANTHER" id="PTHR28184:SF1">
    <property type="entry name" value="LARGE RIBOSOMAL SUBUNIT PROTEIN ML67"/>
    <property type="match status" value="1"/>
</dbReference>
<reference evidence="10" key="1">
    <citation type="journal article" date="2020" name="Stud. Mycol.">
        <title>101 Dothideomycetes genomes: a test case for predicting lifestyles and emergence of pathogens.</title>
        <authorList>
            <person name="Haridas S."/>
            <person name="Albert R."/>
            <person name="Binder M."/>
            <person name="Bloem J."/>
            <person name="Labutti K."/>
            <person name="Salamov A."/>
            <person name="Andreopoulos B."/>
            <person name="Baker S."/>
            <person name="Barry K."/>
            <person name="Bills G."/>
            <person name="Bluhm B."/>
            <person name="Cannon C."/>
            <person name="Castanera R."/>
            <person name="Culley D."/>
            <person name="Daum C."/>
            <person name="Ezra D."/>
            <person name="Gonzalez J."/>
            <person name="Henrissat B."/>
            <person name="Kuo A."/>
            <person name="Liang C."/>
            <person name="Lipzen A."/>
            <person name="Lutzoni F."/>
            <person name="Magnuson J."/>
            <person name="Mondo S."/>
            <person name="Nolan M."/>
            <person name="Ohm R."/>
            <person name="Pangilinan J."/>
            <person name="Park H.-J."/>
            <person name="Ramirez L."/>
            <person name="Alfaro M."/>
            <person name="Sun H."/>
            <person name="Tritt A."/>
            <person name="Yoshinaga Y."/>
            <person name="Zwiers L.-H."/>
            <person name="Turgeon B."/>
            <person name="Goodwin S."/>
            <person name="Spatafora J."/>
            <person name="Crous P."/>
            <person name="Grigoriev I."/>
        </authorList>
    </citation>
    <scope>NUCLEOTIDE SEQUENCE</scope>
    <source>
        <strain evidence="10">CBS 130266</strain>
    </source>
</reference>
<dbReference type="GO" id="GO:0003735">
    <property type="term" value="F:structural constituent of ribosome"/>
    <property type="evidence" value="ECO:0007669"/>
    <property type="project" value="TreeGrafter"/>
</dbReference>
<dbReference type="GO" id="GO:0000150">
    <property type="term" value="F:DNA strand exchange activity"/>
    <property type="evidence" value="ECO:0007669"/>
    <property type="project" value="InterPro"/>
</dbReference>
<evidence type="ECO:0000256" key="4">
    <source>
        <dbReference type="ARBA" id="ARBA00023015"/>
    </source>
</evidence>
<comment type="similarity">
    <text evidence="2">Belongs to the mitochondrion-specific ribosomal protein mL67 family.</text>
</comment>
<keyword evidence="5" id="KW-0496">Mitochondrion</keyword>
<protein>
    <recommendedName>
        <fullName evidence="8">Large ribosomal subunit protein mL67</fullName>
    </recommendedName>
</protein>
<comment type="caution">
    <text evidence="10">The sequence shown here is derived from an EMBL/GenBank/DDBJ whole genome shotgun (WGS) entry which is preliminary data.</text>
</comment>
<proteinExistence type="inferred from homology"/>
<keyword evidence="4" id="KW-0805">Transcription regulation</keyword>
<evidence type="ECO:0000256" key="8">
    <source>
        <dbReference type="ARBA" id="ARBA00035185"/>
    </source>
</evidence>
<feature type="region of interest" description="Disordered" evidence="9">
    <location>
        <begin position="399"/>
        <end position="476"/>
    </location>
</feature>
<evidence type="ECO:0000256" key="5">
    <source>
        <dbReference type="ARBA" id="ARBA00023128"/>
    </source>
</evidence>
<dbReference type="InterPro" id="IPR024629">
    <property type="entry name" value="Ribosomal_mL67"/>
</dbReference>
<feature type="compositionally biased region" description="Acidic residues" evidence="9">
    <location>
        <begin position="399"/>
        <end position="432"/>
    </location>
</feature>
<evidence type="ECO:0000256" key="6">
    <source>
        <dbReference type="ARBA" id="ARBA00023163"/>
    </source>
</evidence>
<dbReference type="AlphaFoldDB" id="A0A9P4NLJ7"/>